<comment type="catalytic activity">
    <reaction evidence="1">
        <text>a 1,2-diacyl-sn-glycero-3-phosphocholine + H2O = a 1,2-diacyl-sn-glycero-3-phosphate + choline + H(+)</text>
        <dbReference type="Rhea" id="RHEA:14445"/>
        <dbReference type="ChEBI" id="CHEBI:15354"/>
        <dbReference type="ChEBI" id="CHEBI:15377"/>
        <dbReference type="ChEBI" id="CHEBI:15378"/>
        <dbReference type="ChEBI" id="CHEBI:57643"/>
        <dbReference type="ChEBI" id="CHEBI:58608"/>
        <dbReference type="EC" id="3.1.4.4"/>
    </reaction>
</comment>
<keyword evidence="6" id="KW-0443">Lipid metabolism</keyword>
<organism evidence="9 10">
    <name type="scientific">Microlunatus phosphovorus (strain ATCC 700054 / DSM 10555 / JCM 9379 / NBRC 101784 / NCIMB 13414 / VKM Ac-1990 / NM-1)</name>
    <dbReference type="NCBI Taxonomy" id="1032480"/>
    <lineage>
        <taxon>Bacteria</taxon>
        <taxon>Bacillati</taxon>
        <taxon>Actinomycetota</taxon>
        <taxon>Actinomycetes</taxon>
        <taxon>Propionibacteriales</taxon>
        <taxon>Propionibacteriaceae</taxon>
        <taxon>Microlunatus</taxon>
    </lineage>
</organism>
<evidence type="ECO:0000256" key="3">
    <source>
        <dbReference type="ARBA" id="ARBA00012027"/>
    </source>
</evidence>
<dbReference type="AlphaFoldDB" id="F5XSC6"/>
<evidence type="ECO:0000313" key="10">
    <source>
        <dbReference type="Proteomes" id="UP000007947"/>
    </source>
</evidence>
<dbReference type="PANTHER" id="PTHR43856:SF1">
    <property type="entry name" value="MITOCHONDRIAL CARDIOLIPIN HYDROLASE"/>
    <property type="match status" value="1"/>
</dbReference>
<evidence type="ECO:0000256" key="7">
    <source>
        <dbReference type="SAM" id="Phobius"/>
    </source>
</evidence>
<dbReference type="GO" id="GO:0016042">
    <property type="term" value="P:lipid catabolic process"/>
    <property type="evidence" value="ECO:0007669"/>
    <property type="project" value="UniProtKB-KW"/>
</dbReference>
<keyword evidence="7" id="KW-1133">Transmembrane helix</keyword>
<dbReference type="EC" id="3.1.4.4" evidence="3"/>
<comment type="similarity">
    <text evidence="2">Belongs to the phospholipase D family.</text>
</comment>
<dbReference type="EMBL" id="AP012204">
    <property type="protein sequence ID" value="BAK34807.1"/>
    <property type="molecule type" value="Genomic_DNA"/>
</dbReference>
<keyword evidence="10" id="KW-1185">Reference proteome</keyword>
<evidence type="ECO:0000256" key="6">
    <source>
        <dbReference type="ARBA" id="ARBA00023098"/>
    </source>
</evidence>
<dbReference type="eggNOG" id="COG1502">
    <property type="taxonomic scope" value="Bacteria"/>
</dbReference>
<evidence type="ECO:0000256" key="5">
    <source>
        <dbReference type="ARBA" id="ARBA00022963"/>
    </source>
</evidence>
<keyword evidence="4" id="KW-0378">Hydrolase</keyword>
<evidence type="ECO:0000313" key="9">
    <source>
        <dbReference type="EMBL" id="BAK34807.1"/>
    </source>
</evidence>
<feature type="domain" description="Phospholipase D-like" evidence="8">
    <location>
        <begin position="105"/>
        <end position="258"/>
    </location>
</feature>
<keyword evidence="7" id="KW-0472">Membrane</keyword>
<proteinExistence type="inferred from homology"/>
<evidence type="ECO:0000256" key="1">
    <source>
        <dbReference type="ARBA" id="ARBA00000798"/>
    </source>
</evidence>
<evidence type="ECO:0000259" key="8">
    <source>
        <dbReference type="Pfam" id="PF13091"/>
    </source>
</evidence>
<dbReference type="KEGG" id="mph:MLP_17930"/>
<evidence type="ECO:0000256" key="4">
    <source>
        <dbReference type="ARBA" id="ARBA00022801"/>
    </source>
</evidence>
<accession>F5XSC6</accession>
<dbReference type="Proteomes" id="UP000007947">
    <property type="component" value="Chromosome"/>
</dbReference>
<evidence type="ECO:0000256" key="2">
    <source>
        <dbReference type="ARBA" id="ARBA00008664"/>
    </source>
</evidence>
<reference evidence="9 10" key="1">
    <citation type="submission" date="2011-05" db="EMBL/GenBank/DDBJ databases">
        <title>Whole genome sequence of Microlunatus phosphovorus NM-1.</title>
        <authorList>
            <person name="Hosoyama A."/>
            <person name="Sasaki K."/>
            <person name="Harada T."/>
            <person name="Igarashi R."/>
            <person name="Kawakoshi A."/>
            <person name="Sasagawa M."/>
            <person name="Fukada J."/>
            <person name="Nakamura S."/>
            <person name="Katano Y."/>
            <person name="Hanada S."/>
            <person name="Kamagata Y."/>
            <person name="Nakamura N."/>
            <person name="Yamazaki S."/>
            <person name="Fujita N."/>
        </authorList>
    </citation>
    <scope>NUCLEOTIDE SEQUENCE [LARGE SCALE GENOMIC DNA]</scope>
    <source>
        <strain evidence="10">ATCC 700054 / DSM 10555 / JCM 9379 / NBRC 101784 / NCIMB 13414 / VKM Ac-1990 / NM-1</strain>
    </source>
</reference>
<feature type="transmembrane region" description="Helical" evidence="7">
    <location>
        <begin position="34"/>
        <end position="54"/>
    </location>
</feature>
<dbReference type="HOGENOM" id="CLU_605227_0_0_11"/>
<protein>
    <recommendedName>
        <fullName evidence="3">phospholipase D</fullName>
        <ecNumber evidence="3">3.1.4.4</ecNumber>
    </recommendedName>
</protein>
<dbReference type="InterPro" id="IPR025202">
    <property type="entry name" value="PLD-like_dom"/>
</dbReference>
<dbReference type="GO" id="GO:0016891">
    <property type="term" value="F:RNA endonuclease activity producing 5'-phosphomonoesters, hydrolytic mechanism"/>
    <property type="evidence" value="ECO:0007669"/>
    <property type="project" value="TreeGrafter"/>
</dbReference>
<dbReference type="Gene3D" id="3.30.870.10">
    <property type="entry name" value="Endonuclease Chain A"/>
    <property type="match status" value="2"/>
</dbReference>
<feature type="domain" description="Phospholipase D-like" evidence="8">
    <location>
        <begin position="309"/>
        <end position="438"/>
    </location>
</feature>
<dbReference type="GO" id="GO:0004630">
    <property type="term" value="F:phospholipase D activity"/>
    <property type="evidence" value="ECO:0007669"/>
    <property type="project" value="UniProtKB-EC"/>
</dbReference>
<dbReference type="PANTHER" id="PTHR43856">
    <property type="entry name" value="CARDIOLIPIN HYDROLASE"/>
    <property type="match status" value="1"/>
</dbReference>
<dbReference type="InterPro" id="IPR051406">
    <property type="entry name" value="PLD_domain"/>
</dbReference>
<dbReference type="STRING" id="1032480.MLP_17930"/>
<keyword evidence="7" id="KW-0812">Transmembrane</keyword>
<dbReference type="Pfam" id="PF13091">
    <property type="entry name" value="PLDc_2"/>
    <property type="match status" value="2"/>
</dbReference>
<keyword evidence="5" id="KW-0442">Lipid degradation</keyword>
<gene>
    <name evidence="9" type="ordered locus">MLP_17930</name>
</gene>
<sequence length="452" mass="49118">MACVTTVNDLRVGWVRGPGELTTARSIMRRHRSAATRLVGLIALLVLVPLVGVAEVNSPRAEAAPVTPVTPPARTTIAGHPVWAHFANPQANDGRDKTILDEVVRLIDNAPAGSTIRGTIYSLSVQPVAKALVAAERRGVTVLALSDGKNQALTGKALSIAAELSNYRFCGYLPAEYESPTKAGGGCISTSDSGDLHVKMFTFSSTTDPKGVRRSNVVWFGSANMTYASGSDQSNNAITVYGDAALVTGLNKYFTDLWNRRHYTGNDYYNAKSGRGYYQASTATVYASPEGRGQTDTVVARLNDVKPNANCQVRIGMNFVTAGRPALLKLVKSLRAKKCRVWMVIGSSGGKIEMDRGVYNALIKAGVSIRRAPAVHDKYFLVYGKFGKRYEYRVYTGSQNWSTSALTTNDEIFVKMTPELAASHPLYDGFRAHFNETWRYGRTCVKGGHPCR</sequence>
<dbReference type="SUPFAM" id="SSF56024">
    <property type="entry name" value="Phospholipase D/nuclease"/>
    <property type="match status" value="2"/>
</dbReference>
<name>F5XSC6_MICPN</name>